<proteinExistence type="predicted"/>
<dbReference type="Proteomes" id="UP000041254">
    <property type="component" value="Unassembled WGS sequence"/>
</dbReference>
<reference evidence="2 3" key="1">
    <citation type="submission" date="2014-11" db="EMBL/GenBank/DDBJ databases">
        <authorList>
            <person name="Zhu J."/>
            <person name="Qi W."/>
            <person name="Song R."/>
        </authorList>
    </citation>
    <scope>NUCLEOTIDE SEQUENCE [LARGE SCALE GENOMIC DNA]</scope>
</reference>
<dbReference type="InParanoid" id="A0A0G4G203"/>
<dbReference type="VEuPathDB" id="CryptoDB:Vbra_16718"/>
<evidence type="ECO:0000256" key="1">
    <source>
        <dbReference type="SAM" id="MobiDB-lite"/>
    </source>
</evidence>
<evidence type="ECO:0000313" key="3">
    <source>
        <dbReference type="Proteomes" id="UP000041254"/>
    </source>
</evidence>
<name>A0A0G4G203_VITBC</name>
<feature type="compositionally biased region" description="Acidic residues" evidence="1">
    <location>
        <begin position="289"/>
        <end position="301"/>
    </location>
</feature>
<accession>A0A0G4G203</accession>
<protein>
    <submittedName>
        <fullName evidence="2">Uncharacterized protein</fullName>
    </submittedName>
</protein>
<dbReference type="EMBL" id="CDMY01000542">
    <property type="protein sequence ID" value="CEM21767.1"/>
    <property type="molecule type" value="Genomic_DNA"/>
</dbReference>
<feature type="region of interest" description="Disordered" evidence="1">
    <location>
        <begin position="274"/>
        <end position="308"/>
    </location>
</feature>
<feature type="compositionally biased region" description="Basic residues" evidence="1">
    <location>
        <begin position="359"/>
        <end position="376"/>
    </location>
</feature>
<dbReference type="AlphaFoldDB" id="A0A0G4G203"/>
<sequence>MLVAAFKIAARHGVDVAPVADPILAFRYFSKEQMDVVEEQVNTYLTAAKEGLFTDKERAKAYLWAERIRSAMDEIQRLANPEKKEICLRDWHRSDETACPPAMPQLCAFGYECASSAIQCAKYQFISGLETIGAPLYLLGWLTANPTFVGASRVAGTGSFFLKHKALFFEYASISQQVQDDLEVKGKLDKETATKVASLAWLGWFVKQGMNVYQNLLWIRGNVPGNPVMGMTMYDWYSRWGGYVWRYLSGGLERACTLLKEHLLSHFLTATFDEQQDNTQEQQERDGEGEGEEEPETDKETEEERKRRGSFWAKLFSRKECDYTGRPETPLDEACELTGLVQAKQDIIRVEKRVQERKEKRRRKKRGRRGKKRDGR</sequence>
<keyword evidence="3" id="KW-1185">Reference proteome</keyword>
<gene>
    <name evidence="2" type="ORF">Vbra_16718</name>
</gene>
<evidence type="ECO:0000313" key="2">
    <source>
        <dbReference type="EMBL" id="CEM21767.1"/>
    </source>
</evidence>
<feature type="region of interest" description="Disordered" evidence="1">
    <location>
        <begin position="351"/>
        <end position="376"/>
    </location>
</feature>
<organism evidence="2 3">
    <name type="scientific">Vitrella brassicaformis (strain CCMP3155)</name>
    <dbReference type="NCBI Taxonomy" id="1169540"/>
    <lineage>
        <taxon>Eukaryota</taxon>
        <taxon>Sar</taxon>
        <taxon>Alveolata</taxon>
        <taxon>Colpodellida</taxon>
        <taxon>Vitrellaceae</taxon>
        <taxon>Vitrella</taxon>
    </lineage>
</organism>